<dbReference type="AlphaFoldDB" id="B0C6Y2"/>
<gene>
    <name evidence="1" type="ordered locus">AM1_3836</name>
</gene>
<name>B0C6Y2_ACAM1</name>
<evidence type="ECO:0000313" key="1">
    <source>
        <dbReference type="EMBL" id="ABW28821.1"/>
    </source>
</evidence>
<dbReference type="EMBL" id="CP000828">
    <property type="protein sequence ID" value="ABW28821.1"/>
    <property type="molecule type" value="Genomic_DNA"/>
</dbReference>
<dbReference type="KEGG" id="amr:AM1_3836"/>
<proteinExistence type="predicted"/>
<keyword evidence="2" id="KW-1185">Reference proteome</keyword>
<accession>B0C6Y2</accession>
<sequence>MQLREEFFNIDSELYTIYLSNHRTAELPPLPSFYDIPQQSRGANPAADEFQELIPPQTIAYERLKGMTIASQAICLYVACDEIDFPLRLELWDSPPEDLDEQNLSNWFYIAEVSFDLSNGELYLHGLMDHDVAKPIYIAPDMYRLRFYLGSLNALDESYTLEHWPMIEDEDELEDEDDLEELGPRIYDPERNVWCRLVLWPNPYLPPQDILSSLALD</sequence>
<evidence type="ECO:0000313" key="2">
    <source>
        <dbReference type="Proteomes" id="UP000000268"/>
    </source>
</evidence>
<dbReference type="OrthoDB" id="4485313at2"/>
<reference evidence="1 2" key="1">
    <citation type="journal article" date="2008" name="Proc. Natl. Acad. Sci. U.S.A.">
        <title>Niche adaptation and genome expansion in the chlorophyll d-producing cyanobacterium Acaryochloris marina.</title>
        <authorList>
            <person name="Swingley W.D."/>
            <person name="Chen M."/>
            <person name="Cheung P.C."/>
            <person name="Conrad A.L."/>
            <person name="Dejesa L.C."/>
            <person name="Hao J."/>
            <person name="Honchak B.M."/>
            <person name="Karbach L.E."/>
            <person name="Kurdoglu A."/>
            <person name="Lahiri S."/>
            <person name="Mastrian S.D."/>
            <person name="Miyashita H."/>
            <person name="Page L."/>
            <person name="Ramakrishna P."/>
            <person name="Satoh S."/>
            <person name="Sattley W.M."/>
            <person name="Shimada Y."/>
            <person name="Taylor H.L."/>
            <person name="Tomo T."/>
            <person name="Tsuchiya T."/>
            <person name="Wang Z.T."/>
            <person name="Raymond J."/>
            <person name="Mimuro M."/>
            <person name="Blankenship R.E."/>
            <person name="Touchman J.W."/>
        </authorList>
    </citation>
    <scope>NUCLEOTIDE SEQUENCE [LARGE SCALE GENOMIC DNA]</scope>
    <source>
        <strain evidence="2">MBIC 11017</strain>
    </source>
</reference>
<dbReference type="HOGENOM" id="CLU_1270002_0_0_3"/>
<organism evidence="1 2">
    <name type="scientific">Acaryochloris marina (strain MBIC 11017)</name>
    <dbReference type="NCBI Taxonomy" id="329726"/>
    <lineage>
        <taxon>Bacteria</taxon>
        <taxon>Bacillati</taxon>
        <taxon>Cyanobacteriota</taxon>
        <taxon>Cyanophyceae</taxon>
        <taxon>Acaryochloridales</taxon>
        <taxon>Acaryochloridaceae</taxon>
        <taxon>Acaryochloris</taxon>
    </lineage>
</organism>
<protein>
    <submittedName>
        <fullName evidence="1">Uncharacterized protein</fullName>
    </submittedName>
</protein>
<dbReference type="Proteomes" id="UP000000268">
    <property type="component" value="Chromosome"/>
</dbReference>